<keyword evidence="4 9" id="KW-0378">Hydrolase</keyword>
<sequence>MIRRIAIIIIIVIIALGAVFIFISSSGDDTNVKQSDQQPKKTLPDNENKETLKLEPSLDSIFDLAKQGKVMDNNIVVGETTADDVQEAWGEPDEKADTDVGLFLNYTSHDIDVGTTDNIVSDMRSSQDQFTSFDLDTIKSYEKPDDTHYYQDDGHNQIILVYELSNDYVLKWVFPKRSGDADNPDVDHISLSKEISRGNKGMYSSDTDNMSLNEKIGQMIFSGVNGTKMTAETRSIIQKYHVGGVILYGDNITSKTQTVNFLNEMKTANADNPYPLLLGVDEEGGSVTRMPDEIKSLPSSRSIGKMNDPDVAFQAGSILGEQMKTLGFNLDFAPVLDVNSNPDNPVIGDRSFGNNPKIVSQLGIQTMKGIQSEGVISVMKHFPGHGDTSKDSHLKLPKVDKSYGGLSKLEFTPFRKAISKGADVSMVAHILLPKIDENYPASMSKKVITGILREDFDFNGVVITDDLTMGAITNQYNVAEAAVRAVKAGGDLLLVGHNPDLIPIVFDKLKAAVDNGEISEARINESVERITHLKEKYQLSDEKTPNLNVQSIIEEVEAIREKVY</sequence>
<dbReference type="SUPFAM" id="SSF51445">
    <property type="entry name" value="(Trans)glycosidases"/>
    <property type="match status" value="1"/>
</dbReference>
<dbReference type="EC" id="3.2.1.52" evidence="3"/>
<gene>
    <name evidence="9" type="primary">nagZ</name>
    <name evidence="9" type="ORF">ACFQ4A_17720</name>
</gene>
<dbReference type="PROSITE" id="PS00775">
    <property type="entry name" value="GLYCOSYL_HYDROL_F3"/>
    <property type="match status" value="1"/>
</dbReference>
<dbReference type="Gene3D" id="3.20.20.300">
    <property type="entry name" value="Glycoside hydrolase, family 3, N-terminal domain"/>
    <property type="match status" value="1"/>
</dbReference>
<evidence type="ECO:0000256" key="7">
    <source>
        <dbReference type="SAM" id="Phobius"/>
    </source>
</evidence>
<accession>A0ABW3ZYE0</accession>
<evidence type="ECO:0000313" key="9">
    <source>
        <dbReference type="EMBL" id="MFD1363445.1"/>
    </source>
</evidence>
<keyword evidence="5 9" id="KW-0326">Glycosidase</keyword>
<dbReference type="PANTHER" id="PTHR30480:SF13">
    <property type="entry name" value="BETA-HEXOSAMINIDASE"/>
    <property type="match status" value="1"/>
</dbReference>
<dbReference type="Pfam" id="PF00933">
    <property type="entry name" value="Glyco_hydro_3"/>
    <property type="match status" value="1"/>
</dbReference>
<feature type="domain" description="Glycoside hydrolase family 3 N-terminal" evidence="8">
    <location>
        <begin position="212"/>
        <end position="532"/>
    </location>
</feature>
<evidence type="ECO:0000259" key="8">
    <source>
        <dbReference type="Pfam" id="PF00933"/>
    </source>
</evidence>
<dbReference type="Proteomes" id="UP001597178">
    <property type="component" value="Unassembled WGS sequence"/>
</dbReference>
<dbReference type="RefSeq" id="WP_382402693.1">
    <property type="nucleotide sequence ID" value="NZ_JBHTNH010000058.1"/>
</dbReference>
<comment type="caution">
    <text evidence="9">The sequence shown here is derived from an EMBL/GenBank/DDBJ whole genome shotgun (WGS) entry which is preliminary data.</text>
</comment>
<reference evidence="10" key="1">
    <citation type="journal article" date="2019" name="Int. J. Syst. Evol. Microbiol.">
        <title>The Global Catalogue of Microorganisms (GCM) 10K type strain sequencing project: providing services to taxonomists for standard genome sequencing and annotation.</title>
        <authorList>
            <consortium name="The Broad Institute Genomics Platform"/>
            <consortium name="The Broad Institute Genome Sequencing Center for Infectious Disease"/>
            <person name="Wu L."/>
            <person name="Ma J."/>
        </authorList>
    </citation>
    <scope>NUCLEOTIDE SEQUENCE [LARGE SCALE GENOMIC DNA]</scope>
    <source>
        <strain evidence="10">CCUG 54822</strain>
    </source>
</reference>
<organism evidence="9 10">
    <name type="scientific">Lentibacillus salinarum</name>
    <dbReference type="NCBI Taxonomy" id="446820"/>
    <lineage>
        <taxon>Bacteria</taxon>
        <taxon>Bacillati</taxon>
        <taxon>Bacillota</taxon>
        <taxon>Bacilli</taxon>
        <taxon>Bacillales</taxon>
        <taxon>Bacillaceae</taxon>
        <taxon>Lentibacillus</taxon>
    </lineage>
</organism>
<evidence type="ECO:0000256" key="1">
    <source>
        <dbReference type="ARBA" id="ARBA00001231"/>
    </source>
</evidence>
<name>A0ABW3ZYE0_9BACI</name>
<evidence type="ECO:0000313" key="10">
    <source>
        <dbReference type="Proteomes" id="UP001597178"/>
    </source>
</evidence>
<dbReference type="GO" id="GO:0004563">
    <property type="term" value="F:beta-N-acetylhexosaminidase activity"/>
    <property type="evidence" value="ECO:0007669"/>
    <property type="project" value="UniProtKB-EC"/>
</dbReference>
<keyword evidence="10" id="KW-1185">Reference proteome</keyword>
<keyword evidence="7" id="KW-0812">Transmembrane</keyword>
<dbReference type="InterPro" id="IPR001764">
    <property type="entry name" value="Glyco_hydro_3_N"/>
</dbReference>
<feature type="compositionally biased region" description="Basic and acidic residues" evidence="6">
    <location>
        <begin position="38"/>
        <end position="48"/>
    </location>
</feature>
<evidence type="ECO:0000256" key="3">
    <source>
        <dbReference type="ARBA" id="ARBA00012663"/>
    </source>
</evidence>
<dbReference type="InterPro" id="IPR050226">
    <property type="entry name" value="NagZ_Beta-hexosaminidase"/>
</dbReference>
<feature type="transmembrane region" description="Helical" evidence="7">
    <location>
        <begin position="5"/>
        <end position="23"/>
    </location>
</feature>
<keyword evidence="7" id="KW-1133">Transmembrane helix</keyword>
<evidence type="ECO:0000256" key="5">
    <source>
        <dbReference type="ARBA" id="ARBA00023295"/>
    </source>
</evidence>
<evidence type="ECO:0000256" key="2">
    <source>
        <dbReference type="ARBA" id="ARBA00005336"/>
    </source>
</evidence>
<dbReference type="InterPro" id="IPR036962">
    <property type="entry name" value="Glyco_hydro_3_N_sf"/>
</dbReference>
<dbReference type="InterPro" id="IPR025453">
    <property type="entry name" value="DUF4309"/>
</dbReference>
<comment type="catalytic activity">
    <reaction evidence="1">
        <text>Hydrolysis of terminal non-reducing N-acetyl-D-hexosamine residues in N-acetyl-beta-D-hexosaminides.</text>
        <dbReference type="EC" id="3.2.1.52"/>
    </reaction>
</comment>
<dbReference type="NCBIfam" id="NF003740">
    <property type="entry name" value="PRK05337.1"/>
    <property type="match status" value="1"/>
</dbReference>
<protein>
    <recommendedName>
        <fullName evidence="3">beta-N-acetylhexosaminidase</fullName>
        <ecNumber evidence="3">3.2.1.52</ecNumber>
    </recommendedName>
</protein>
<dbReference type="PANTHER" id="PTHR30480">
    <property type="entry name" value="BETA-HEXOSAMINIDASE-RELATED"/>
    <property type="match status" value="1"/>
</dbReference>
<keyword evidence="7" id="KW-0472">Membrane</keyword>
<comment type="similarity">
    <text evidence="2">Belongs to the glycosyl hydrolase 3 family.</text>
</comment>
<dbReference type="InterPro" id="IPR017853">
    <property type="entry name" value="GH"/>
</dbReference>
<dbReference type="Pfam" id="PF14172">
    <property type="entry name" value="DUF4309"/>
    <property type="match status" value="1"/>
</dbReference>
<dbReference type="InterPro" id="IPR019800">
    <property type="entry name" value="Glyco_hydro_3_AS"/>
</dbReference>
<feature type="region of interest" description="Disordered" evidence="6">
    <location>
        <begin position="28"/>
        <end position="48"/>
    </location>
</feature>
<proteinExistence type="inferred from homology"/>
<feature type="compositionally biased region" description="Polar residues" evidence="6">
    <location>
        <begin position="28"/>
        <end position="37"/>
    </location>
</feature>
<evidence type="ECO:0000256" key="4">
    <source>
        <dbReference type="ARBA" id="ARBA00022801"/>
    </source>
</evidence>
<evidence type="ECO:0000256" key="6">
    <source>
        <dbReference type="SAM" id="MobiDB-lite"/>
    </source>
</evidence>
<dbReference type="EMBL" id="JBHTNH010000058">
    <property type="protein sequence ID" value="MFD1363445.1"/>
    <property type="molecule type" value="Genomic_DNA"/>
</dbReference>